<name>A0A059F1Y7_9MICR</name>
<dbReference type="OrthoDB" id="10292096at2759"/>
<dbReference type="VEuPathDB" id="MicrosporidiaDB:H312_01405"/>
<evidence type="ECO:0000313" key="1">
    <source>
        <dbReference type="EMBL" id="KCZ81195.1"/>
    </source>
</evidence>
<accession>A0A059F1Y7</accession>
<organism evidence="1 2">
    <name type="scientific">Anncaliia algerae PRA339</name>
    <dbReference type="NCBI Taxonomy" id="1288291"/>
    <lineage>
        <taxon>Eukaryota</taxon>
        <taxon>Fungi</taxon>
        <taxon>Fungi incertae sedis</taxon>
        <taxon>Microsporidia</taxon>
        <taxon>Tubulinosematoidea</taxon>
        <taxon>Tubulinosematidae</taxon>
        <taxon>Anncaliia</taxon>
    </lineage>
</organism>
<dbReference type="Proteomes" id="UP000030655">
    <property type="component" value="Unassembled WGS sequence"/>
</dbReference>
<keyword evidence="2" id="KW-1185">Reference proteome</keyword>
<reference evidence="1 2" key="2">
    <citation type="submission" date="2014-03" db="EMBL/GenBank/DDBJ databases">
        <title>The Genome Sequence of Anncaliia algerae insect isolate PRA339.</title>
        <authorList>
            <consortium name="The Broad Institute Genome Sequencing Platform"/>
            <consortium name="The Broad Institute Genome Sequencing Center for Infectious Disease"/>
            <person name="Cuomo C."/>
            <person name="Becnel J."/>
            <person name="Sanscrainte N."/>
            <person name="Walker B."/>
            <person name="Young S.K."/>
            <person name="Zeng Q."/>
            <person name="Gargeya S."/>
            <person name="Fitzgerald M."/>
            <person name="Haas B."/>
            <person name="Abouelleil A."/>
            <person name="Alvarado L."/>
            <person name="Arachchi H.M."/>
            <person name="Berlin A.M."/>
            <person name="Chapman S.B."/>
            <person name="Dewar J."/>
            <person name="Goldberg J."/>
            <person name="Griggs A."/>
            <person name="Gujja S."/>
            <person name="Hansen M."/>
            <person name="Howarth C."/>
            <person name="Imamovic A."/>
            <person name="Larimer J."/>
            <person name="McCowan C."/>
            <person name="Murphy C."/>
            <person name="Neiman D."/>
            <person name="Pearson M."/>
            <person name="Priest M."/>
            <person name="Roberts A."/>
            <person name="Saif S."/>
            <person name="Shea T."/>
            <person name="Sisk P."/>
            <person name="Sykes S."/>
            <person name="Wortman J."/>
            <person name="Nusbaum C."/>
            <person name="Birren B."/>
        </authorList>
    </citation>
    <scope>NUCLEOTIDE SEQUENCE [LARGE SCALE GENOMIC DNA]</scope>
    <source>
        <strain evidence="1 2">PRA339</strain>
    </source>
</reference>
<sequence>MLILYNLLCIKSTLYNQQPSYAVKTTTNYEELPSVMLDCIFHLNKILGKEQNFYKLCSDLFEIIDALLNNVPKDGLEAKQHTLLQEYFEIKKEFTEFHKKIKYAYEKFISSRMVLNNFKVYSEFLDNNLTQMFEKFLIYRIQSICEDCLFLHEEHKVCKEISLYRDPNLWKGIDDFFSVCKYFKHLINIYFFHE</sequence>
<dbReference type="AlphaFoldDB" id="A0A059F1Y7"/>
<gene>
    <name evidence="1" type="ORF">H312_01405</name>
</gene>
<evidence type="ECO:0000313" key="2">
    <source>
        <dbReference type="Proteomes" id="UP000030655"/>
    </source>
</evidence>
<dbReference type="HOGENOM" id="CLU_1402119_0_0_1"/>
<protein>
    <submittedName>
        <fullName evidence="1">Uncharacterized protein</fullName>
    </submittedName>
</protein>
<reference evidence="2" key="1">
    <citation type="submission" date="2013-02" db="EMBL/GenBank/DDBJ databases">
        <authorList>
            <consortium name="The Broad Institute Genome Sequencing Platform"/>
            <person name="Cuomo C."/>
            <person name="Becnel J."/>
            <person name="Sanscrainte N."/>
            <person name="Walker B."/>
            <person name="Young S.K."/>
            <person name="Zeng Q."/>
            <person name="Gargeya S."/>
            <person name="Fitzgerald M."/>
            <person name="Haas B."/>
            <person name="Abouelleil A."/>
            <person name="Alvarado L."/>
            <person name="Arachchi H.M."/>
            <person name="Berlin A.M."/>
            <person name="Chapman S.B."/>
            <person name="Dewar J."/>
            <person name="Goldberg J."/>
            <person name="Griggs A."/>
            <person name="Gujja S."/>
            <person name="Hansen M."/>
            <person name="Howarth C."/>
            <person name="Imamovic A."/>
            <person name="Larimer J."/>
            <person name="McCowan C."/>
            <person name="Murphy C."/>
            <person name="Neiman D."/>
            <person name="Pearson M."/>
            <person name="Priest M."/>
            <person name="Roberts A."/>
            <person name="Saif S."/>
            <person name="Shea T."/>
            <person name="Sisk P."/>
            <person name="Sykes S."/>
            <person name="Wortman J."/>
            <person name="Nusbaum C."/>
            <person name="Birren B."/>
        </authorList>
    </citation>
    <scope>NUCLEOTIDE SEQUENCE [LARGE SCALE GENOMIC DNA]</scope>
    <source>
        <strain evidence="2">PRA339</strain>
    </source>
</reference>
<dbReference type="EMBL" id="KK365148">
    <property type="protein sequence ID" value="KCZ81195.1"/>
    <property type="molecule type" value="Genomic_DNA"/>
</dbReference>
<proteinExistence type="predicted"/>